<feature type="compositionally biased region" description="Low complexity" evidence="1">
    <location>
        <begin position="8"/>
        <end position="28"/>
    </location>
</feature>
<feature type="compositionally biased region" description="Basic and acidic residues" evidence="1">
    <location>
        <begin position="131"/>
        <end position="150"/>
    </location>
</feature>
<dbReference type="EMBL" id="JAACJJ010000028">
    <property type="protein sequence ID" value="KAF5320822.1"/>
    <property type="molecule type" value="Genomic_DNA"/>
</dbReference>
<sequence>MDLASRTSIPLASHASASSSTLITTPLPVGRSKESLHLPSFPSSSSSPDDARDGLAPGAPRPRLWIGLGTGTGPPPMRMSASGFVEPHHSNVPRRVRTKARTRTKMDPVARSDAVNGNQMKNSEDGEEEERVNGGERDTRRVRELRRSVKEALTPGRRWSDSKSNSDSASSDKDEDEDDAQGTTFLQTPPPMPKPEDPPALTATASHSIYAHRCICSVCGSRRHRRLGLQLGV</sequence>
<feature type="region of interest" description="Disordered" evidence="1">
    <location>
        <begin position="1"/>
        <end position="202"/>
    </location>
</feature>
<organism evidence="2 3">
    <name type="scientific">Psilocybe cf. subviscida</name>
    <dbReference type="NCBI Taxonomy" id="2480587"/>
    <lineage>
        <taxon>Eukaryota</taxon>
        <taxon>Fungi</taxon>
        <taxon>Dikarya</taxon>
        <taxon>Basidiomycota</taxon>
        <taxon>Agaricomycotina</taxon>
        <taxon>Agaricomycetes</taxon>
        <taxon>Agaricomycetidae</taxon>
        <taxon>Agaricales</taxon>
        <taxon>Agaricineae</taxon>
        <taxon>Strophariaceae</taxon>
        <taxon>Psilocybe</taxon>
    </lineage>
</organism>
<keyword evidence="3" id="KW-1185">Reference proteome</keyword>
<dbReference type="AlphaFoldDB" id="A0A8H5BCM7"/>
<evidence type="ECO:0000313" key="2">
    <source>
        <dbReference type="EMBL" id="KAF5320822.1"/>
    </source>
</evidence>
<dbReference type="Proteomes" id="UP000567179">
    <property type="component" value="Unassembled WGS sequence"/>
</dbReference>
<name>A0A8H5BCM7_9AGAR</name>
<comment type="caution">
    <text evidence="2">The sequence shown here is derived from an EMBL/GenBank/DDBJ whole genome shotgun (WGS) entry which is preliminary data.</text>
</comment>
<feature type="compositionally biased region" description="Basic residues" evidence="1">
    <location>
        <begin position="91"/>
        <end position="103"/>
    </location>
</feature>
<evidence type="ECO:0000313" key="3">
    <source>
        <dbReference type="Proteomes" id="UP000567179"/>
    </source>
</evidence>
<reference evidence="2 3" key="1">
    <citation type="journal article" date="2020" name="ISME J.">
        <title>Uncovering the hidden diversity of litter-decomposition mechanisms in mushroom-forming fungi.</title>
        <authorList>
            <person name="Floudas D."/>
            <person name="Bentzer J."/>
            <person name="Ahren D."/>
            <person name="Johansson T."/>
            <person name="Persson P."/>
            <person name="Tunlid A."/>
        </authorList>
    </citation>
    <scope>NUCLEOTIDE SEQUENCE [LARGE SCALE GENOMIC DNA]</scope>
    <source>
        <strain evidence="2 3">CBS 101986</strain>
    </source>
</reference>
<gene>
    <name evidence="2" type="ORF">D9619_002234</name>
</gene>
<feature type="compositionally biased region" description="Low complexity" evidence="1">
    <location>
        <begin position="39"/>
        <end position="48"/>
    </location>
</feature>
<protein>
    <submittedName>
        <fullName evidence="2">Uncharacterized protein</fullName>
    </submittedName>
</protein>
<accession>A0A8H5BCM7</accession>
<evidence type="ECO:0000256" key="1">
    <source>
        <dbReference type="SAM" id="MobiDB-lite"/>
    </source>
</evidence>
<proteinExistence type="predicted"/>